<comment type="similarity">
    <text evidence="1">Belongs to the 'GDXG' lipolytic enzyme family.</text>
</comment>
<feature type="domain" description="Alpha/beta hydrolase fold-3" evidence="4">
    <location>
        <begin position="75"/>
        <end position="278"/>
    </location>
</feature>
<reference evidence="5" key="2">
    <citation type="journal article" date="2022" name="Proc. Natl. Acad. Sci. U.S.A.">
        <title>Diploid-dominant life cycles characterize the early evolution of Fungi.</title>
        <authorList>
            <person name="Amses K.R."/>
            <person name="Simmons D.R."/>
            <person name="Longcore J.E."/>
            <person name="Mondo S.J."/>
            <person name="Seto K."/>
            <person name="Jeronimo G.H."/>
            <person name="Bonds A.E."/>
            <person name="Quandt C.A."/>
            <person name="Davis W.J."/>
            <person name="Chang Y."/>
            <person name="Federici B.A."/>
            <person name="Kuo A."/>
            <person name="LaButti K."/>
            <person name="Pangilinan J."/>
            <person name="Andreopoulos W."/>
            <person name="Tritt A."/>
            <person name="Riley R."/>
            <person name="Hundley H."/>
            <person name="Johnson J."/>
            <person name="Lipzen A."/>
            <person name="Barry K."/>
            <person name="Lang B.F."/>
            <person name="Cuomo C.A."/>
            <person name="Buchler N.E."/>
            <person name="Grigoriev I.V."/>
            <person name="Spatafora J.W."/>
            <person name="Stajich J.E."/>
            <person name="James T.Y."/>
        </authorList>
    </citation>
    <scope>NUCLEOTIDE SEQUENCE</scope>
    <source>
        <strain evidence="5">AG</strain>
    </source>
</reference>
<dbReference type="InterPro" id="IPR050300">
    <property type="entry name" value="GDXG_lipolytic_enzyme"/>
</dbReference>
<dbReference type="Pfam" id="PF07859">
    <property type="entry name" value="Abhydrolase_3"/>
    <property type="match status" value="1"/>
</dbReference>
<gene>
    <name evidence="5" type="ORF">K450DRAFT_246204</name>
</gene>
<dbReference type="PANTHER" id="PTHR48081">
    <property type="entry name" value="AB HYDROLASE SUPERFAMILY PROTEIN C4A8.06C"/>
    <property type="match status" value="1"/>
</dbReference>
<evidence type="ECO:0000313" key="6">
    <source>
        <dbReference type="Proteomes" id="UP001206595"/>
    </source>
</evidence>
<keyword evidence="2" id="KW-0378">Hydrolase</keyword>
<dbReference type="RefSeq" id="XP_051443531.1">
    <property type="nucleotide sequence ID" value="XM_051589883.1"/>
</dbReference>
<protein>
    <recommendedName>
        <fullName evidence="4">Alpha/beta hydrolase fold-3 domain-containing protein</fullName>
    </recommendedName>
</protein>
<dbReference type="InterPro" id="IPR029058">
    <property type="entry name" value="AB_hydrolase_fold"/>
</dbReference>
<dbReference type="PROSITE" id="PS01174">
    <property type="entry name" value="LIPASE_GDXG_SER"/>
    <property type="match status" value="1"/>
</dbReference>
<dbReference type="EMBL" id="MU620928">
    <property type="protein sequence ID" value="KAI8578527.1"/>
    <property type="molecule type" value="Genomic_DNA"/>
</dbReference>
<name>A0AAD5E7V7_UMBRA</name>
<organism evidence="5 6">
    <name type="scientific">Umbelopsis ramanniana AG</name>
    <dbReference type="NCBI Taxonomy" id="1314678"/>
    <lineage>
        <taxon>Eukaryota</taxon>
        <taxon>Fungi</taxon>
        <taxon>Fungi incertae sedis</taxon>
        <taxon>Mucoromycota</taxon>
        <taxon>Mucoromycotina</taxon>
        <taxon>Umbelopsidomycetes</taxon>
        <taxon>Umbelopsidales</taxon>
        <taxon>Umbelopsidaceae</taxon>
        <taxon>Umbelopsis</taxon>
    </lineage>
</organism>
<dbReference type="GO" id="GO:0016787">
    <property type="term" value="F:hydrolase activity"/>
    <property type="evidence" value="ECO:0007669"/>
    <property type="project" value="UniProtKB-KW"/>
</dbReference>
<proteinExistence type="inferred from homology"/>
<reference evidence="5" key="1">
    <citation type="submission" date="2021-06" db="EMBL/GenBank/DDBJ databases">
        <authorList>
            <consortium name="DOE Joint Genome Institute"/>
            <person name="Mondo S.J."/>
            <person name="Amses K.R."/>
            <person name="Simmons D.R."/>
            <person name="Longcore J.E."/>
            <person name="Seto K."/>
            <person name="Alves G.H."/>
            <person name="Bonds A.E."/>
            <person name="Quandt C.A."/>
            <person name="Davis W.J."/>
            <person name="Chang Y."/>
            <person name="Letcher P.M."/>
            <person name="Powell M.J."/>
            <person name="Kuo A."/>
            <person name="Labutti K."/>
            <person name="Pangilinan J."/>
            <person name="Andreopoulos W."/>
            <person name="Tritt A."/>
            <person name="Riley R."/>
            <person name="Hundley H."/>
            <person name="Johnson J."/>
            <person name="Lipzen A."/>
            <person name="Barry K."/>
            <person name="Berbee M.L."/>
            <person name="Buchler N.E."/>
            <person name="Grigoriev I.V."/>
            <person name="Spatafora J.W."/>
            <person name="Stajich J.E."/>
            <person name="James T.Y."/>
        </authorList>
    </citation>
    <scope>NUCLEOTIDE SEQUENCE</scope>
    <source>
        <strain evidence="5">AG</strain>
    </source>
</reference>
<dbReference type="Proteomes" id="UP001206595">
    <property type="component" value="Unassembled WGS sequence"/>
</dbReference>
<sequence>MSWNNESIEALCKLNGVEFRETVNKSFAKMLQDTEPEVVLQPASVTNTKFKGPKSDIPIRIYTPDSDGCVKLPAVVFYRGGGFINGGLDSHDSTCRRLCVKSGAVIISVDYRVAPEHPFPAAVDDCYAALQYVHQNADALNIDASRVAVAGDSSGGTLTAVVTIMARDNNGPSIKFQCLIYPPTDFTTDYSKHQPHEGALLRRETINLQDNYLQDYNHREDIRVSPLKADLTGLPSAWVFVAEYDPLTPESIAYVEKLQSQSVSVELVTAPGADHGIFTFPSNLSPDTVRYQEAAAAAIKKALS</sequence>
<dbReference type="InterPro" id="IPR033140">
    <property type="entry name" value="Lipase_GDXG_put_SER_AS"/>
</dbReference>
<comment type="caution">
    <text evidence="5">The sequence shown here is derived from an EMBL/GenBank/DDBJ whole genome shotgun (WGS) entry which is preliminary data.</text>
</comment>
<evidence type="ECO:0000256" key="2">
    <source>
        <dbReference type="ARBA" id="ARBA00022801"/>
    </source>
</evidence>
<dbReference type="InterPro" id="IPR013094">
    <property type="entry name" value="AB_hydrolase_3"/>
</dbReference>
<dbReference type="Gene3D" id="3.40.50.1820">
    <property type="entry name" value="alpha/beta hydrolase"/>
    <property type="match status" value="1"/>
</dbReference>
<dbReference type="SUPFAM" id="SSF53474">
    <property type="entry name" value="alpha/beta-Hydrolases"/>
    <property type="match status" value="1"/>
</dbReference>
<keyword evidence="6" id="KW-1185">Reference proteome</keyword>
<accession>A0AAD5E7V7</accession>
<feature type="active site" evidence="3">
    <location>
        <position position="153"/>
    </location>
</feature>
<dbReference type="GeneID" id="75915228"/>
<evidence type="ECO:0000313" key="5">
    <source>
        <dbReference type="EMBL" id="KAI8578527.1"/>
    </source>
</evidence>
<dbReference type="PANTHER" id="PTHR48081:SF8">
    <property type="entry name" value="ALPHA_BETA HYDROLASE FOLD-3 DOMAIN-CONTAINING PROTEIN-RELATED"/>
    <property type="match status" value="1"/>
</dbReference>
<evidence type="ECO:0000259" key="4">
    <source>
        <dbReference type="Pfam" id="PF07859"/>
    </source>
</evidence>
<evidence type="ECO:0000256" key="1">
    <source>
        <dbReference type="ARBA" id="ARBA00010515"/>
    </source>
</evidence>
<dbReference type="AlphaFoldDB" id="A0AAD5E7V7"/>
<evidence type="ECO:0000256" key="3">
    <source>
        <dbReference type="PROSITE-ProRule" id="PRU10038"/>
    </source>
</evidence>